<reference evidence="3" key="1">
    <citation type="journal article" date="2019" name="Int. J. Syst. Evol. Microbiol.">
        <title>The Global Catalogue of Microorganisms (GCM) 10K type strain sequencing project: providing services to taxonomists for standard genome sequencing and annotation.</title>
        <authorList>
            <consortium name="The Broad Institute Genomics Platform"/>
            <consortium name="The Broad Institute Genome Sequencing Center for Infectious Disease"/>
            <person name="Wu L."/>
            <person name="Ma J."/>
        </authorList>
    </citation>
    <scope>NUCLEOTIDE SEQUENCE [LARGE SCALE GENOMIC DNA]</scope>
    <source>
        <strain evidence="3">CCM 7043</strain>
    </source>
</reference>
<feature type="transmembrane region" description="Helical" evidence="1">
    <location>
        <begin position="98"/>
        <end position="119"/>
    </location>
</feature>
<protein>
    <submittedName>
        <fullName evidence="2">Uncharacterized protein</fullName>
    </submittedName>
</protein>
<evidence type="ECO:0000313" key="3">
    <source>
        <dbReference type="Proteomes" id="UP001597338"/>
    </source>
</evidence>
<proteinExistence type="predicted"/>
<evidence type="ECO:0000256" key="1">
    <source>
        <dbReference type="SAM" id="Phobius"/>
    </source>
</evidence>
<keyword evidence="1" id="KW-0472">Membrane</keyword>
<dbReference type="Proteomes" id="UP001597338">
    <property type="component" value="Unassembled WGS sequence"/>
</dbReference>
<comment type="caution">
    <text evidence="2">The sequence shown here is derived from an EMBL/GenBank/DDBJ whole genome shotgun (WGS) entry which is preliminary data.</text>
</comment>
<gene>
    <name evidence="2" type="ORF">ACFSL2_09115</name>
</gene>
<dbReference type="EMBL" id="JBHUHF010000001">
    <property type="protein sequence ID" value="MFD2025670.1"/>
    <property type="molecule type" value="Genomic_DNA"/>
</dbReference>
<accession>A0ABW4V7V1</accession>
<name>A0ABW4V7V1_9MICO</name>
<organism evidence="2 3">
    <name type="scientific">Promicromonospora aerolata</name>
    <dbReference type="NCBI Taxonomy" id="195749"/>
    <lineage>
        <taxon>Bacteria</taxon>
        <taxon>Bacillati</taxon>
        <taxon>Actinomycetota</taxon>
        <taxon>Actinomycetes</taxon>
        <taxon>Micrococcales</taxon>
        <taxon>Promicromonosporaceae</taxon>
        <taxon>Promicromonospora</taxon>
    </lineage>
</organism>
<evidence type="ECO:0000313" key="2">
    <source>
        <dbReference type="EMBL" id="MFD2025670.1"/>
    </source>
</evidence>
<keyword evidence="1" id="KW-0812">Transmembrane</keyword>
<dbReference type="RefSeq" id="WP_377197547.1">
    <property type="nucleotide sequence ID" value="NZ_JBHUHF010000001.1"/>
</dbReference>
<keyword evidence="1" id="KW-1133">Transmembrane helix</keyword>
<feature type="transmembrane region" description="Helical" evidence="1">
    <location>
        <begin position="60"/>
        <end position="77"/>
    </location>
</feature>
<feature type="transmembrane region" description="Helical" evidence="1">
    <location>
        <begin position="22"/>
        <end position="40"/>
    </location>
</feature>
<keyword evidence="3" id="KW-1185">Reference proteome</keyword>
<sequence>MALLAEVPGSAGHAPLLADTRALGFPVIASAVVVTSQLIAPGLRLDTASAPSMHRSRQPLAGWTLMISAVSTSWIFSAMSQTGISDERQANGMVFEELLLDCWPLLFSAAAMVLCGVLFRLTVVARIVPVALFVVAVTVQRGLW</sequence>